<evidence type="ECO:0000313" key="4">
    <source>
        <dbReference type="Proteomes" id="UP000317371"/>
    </source>
</evidence>
<dbReference type="Pfam" id="PF07171">
    <property type="entry name" value="MlrC_C"/>
    <property type="match status" value="1"/>
</dbReference>
<proteinExistence type="predicted"/>
<comment type="caution">
    <text evidence="3">The sequence shown here is derived from an EMBL/GenBank/DDBJ whole genome shotgun (WGS) entry which is preliminary data.</text>
</comment>
<dbReference type="InterPro" id="IPR010799">
    <property type="entry name" value="MlrC_C"/>
</dbReference>
<organism evidence="3 4">
    <name type="scientific">Litorilinea aerophila</name>
    <dbReference type="NCBI Taxonomy" id="1204385"/>
    <lineage>
        <taxon>Bacteria</taxon>
        <taxon>Bacillati</taxon>
        <taxon>Chloroflexota</taxon>
        <taxon>Caldilineae</taxon>
        <taxon>Caldilineales</taxon>
        <taxon>Caldilineaceae</taxon>
        <taxon>Litorilinea</taxon>
    </lineage>
</organism>
<gene>
    <name evidence="3" type="ORF">FKZ61_05450</name>
</gene>
<evidence type="ECO:0000259" key="1">
    <source>
        <dbReference type="Pfam" id="PF07171"/>
    </source>
</evidence>
<accession>A0A540VIX4</accession>
<reference evidence="3 4" key="1">
    <citation type="submission" date="2019-06" db="EMBL/GenBank/DDBJ databases">
        <title>Genome sequence of Litorilinea aerophila BAA-2444.</title>
        <authorList>
            <person name="Maclea K.S."/>
            <person name="Maurais E.G."/>
            <person name="Iannazzi L.C."/>
        </authorList>
    </citation>
    <scope>NUCLEOTIDE SEQUENCE [LARGE SCALE GENOMIC DNA]</scope>
    <source>
        <strain evidence="3 4">ATCC BAA-2444</strain>
    </source>
</reference>
<dbReference type="EMBL" id="VIGC01000006">
    <property type="protein sequence ID" value="TQE96707.1"/>
    <property type="molecule type" value="Genomic_DNA"/>
</dbReference>
<evidence type="ECO:0000259" key="2">
    <source>
        <dbReference type="Pfam" id="PF07364"/>
    </source>
</evidence>
<dbReference type="OrthoDB" id="9815420at2"/>
<dbReference type="InParanoid" id="A0A540VIX4"/>
<dbReference type="Proteomes" id="UP000317371">
    <property type="component" value="Unassembled WGS sequence"/>
</dbReference>
<feature type="domain" description="Microcystin LR degradation protein MlrC N-terminal" evidence="2">
    <location>
        <begin position="2"/>
        <end position="300"/>
    </location>
</feature>
<sequence length="519" mass="57117">MRIAIVGMYHETNTFALERNDTPDAPLEVGEEILANAHPRSYIGGFVEAVQQPGVELVPIARVDWVQGHRGGLIGADVFRHYLTLILEGLRAAGPVDGVYFALHGAMAVEPPYTDAEAALIREVRHLLGPGVPMVGTYDFHSNYTAQECRDLVPFPLNTNPHIDAYERGLEAGECLLRMIRGEIQPVTRLIHVPIIGPNIGQSTWAHNPEEERRLPLYQLNGLREELERTPGVINLTIQGGYGYSDLPYTGMSVIATTDGDPELAERLARELAGELWARREEIRTVRPILSIDEGVRRAMAHPGNLICLVDLGDDPGSLCPADSPAVLESLLRLGARDCALTIRDPEVVQIGMAAGVGTTLTLPVGGKIDQRFYQPLQVTGYVKSIDDGRYKIVGPTHGGWSREVARESFRDVEVGPRVVLRIGDKVDVIFSRHRTGKDRDFFKSAGIVFEEKKIVVVKSNQAHRASFDPIVDATIELDTPGLSTVNYARLPFQHLPRPIYPLDLEMTWSPPGGNNVPG</sequence>
<dbReference type="RefSeq" id="WP_141609079.1">
    <property type="nucleotide sequence ID" value="NZ_VIGC02000006.1"/>
</dbReference>
<feature type="domain" description="Microcystin LR degradation protein MlrC C-terminal" evidence="1">
    <location>
        <begin position="309"/>
        <end position="495"/>
    </location>
</feature>
<dbReference type="AlphaFoldDB" id="A0A540VIX4"/>
<keyword evidence="4" id="KW-1185">Reference proteome</keyword>
<dbReference type="Pfam" id="PF07364">
    <property type="entry name" value="DUF1485"/>
    <property type="match status" value="1"/>
</dbReference>
<name>A0A540VIX4_9CHLR</name>
<evidence type="ECO:0000313" key="3">
    <source>
        <dbReference type="EMBL" id="TQE96707.1"/>
    </source>
</evidence>
<protein>
    <submittedName>
        <fullName evidence="3">M81 family metallopeptidase</fullName>
    </submittedName>
</protein>
<dbReference type="InterPro" id="IPR015995">
    <property type="entry name" value="MlrC_N"/>
</dbReference>